<dbReference type="PANTHER" id="PTHR12001">
    <property type="entry name" value="GERANYLGERANYL PYROPHOSPHATE SYNTHASE"/>
    <property type="match status" value="1"/>
</dbReference>
<comment type="similarity">
    <text evidence="3">Belongs to the FPP/GGPP synthase family.</text>
</comment>
<evidence type="ECO:0000256" key="1">
    <source>
        <dbReference type="ARBA" id="ARBA00022723"/>
    </source>
</evidence>
<dbReference type="OrthoDB" id="9805316at2"/>
<dbReference type="SFLD" id="SFLDS00005">
    <property type="entry name" value="Isoprenoid_Synthase_Type_I"/>
    <property type="match status" value="1"/>
</dbReference>
<dbReference type="PROSITE" id="PS00444">
    <property type="entry name" value="POLYPRENYL_SYNTHASE_2"/>
    <property type="match status" value="1"/>
</dbReference>
<protein>
    <submittedName>
        <fullName evidence="4">Octaprenyl-diphosphate synthase</fullName>
    </submittedName>
</protein>
<dbReference type="RefSeq" id="WP_108729100.1">
    <property type="nucleotide sequence ID" value="NZ_CP025785.1"/>
</dbReference>
<evidence type="ECO:0000256" key="2">
    <source>
        <dbReference type="ARBA" id="ARBA00022842"/>
    </source>
</evidence>
<dbReference type="Proteomes" id="UP000244655">
    <property type="component" value="Chromosome"/>
</dbReference>
<proteinExistence type="inferred from homology"/>
<keyword evidence="5" id="KW-1185">Reference proteome</keyword>
<evidence type="ECO:0000313" key="5">
    <source>
        <dbReference type="Proteomes" id="UP000244655"/>
    </source>
</evidence>
<organism evidence="4 5">
    <name type="scientific">Candidatus Borreliella tachyglossi</name>
    <dbReference type="NCBI Taxonomy" id="1964448"/>
    <lineage>
        <taxon>Bacteria</taxon>
        <taxon>Pseudomonadati</taxon>
        <taxon>Spirochaetota</taxon>
        <taxon>Spirochaetia</taxon>
        <taxon>Spirochaetales</taxon>
        <taxon>Borreliaceae</taxon>
        <taxon>Borreliella</taxon>
    </lineage>
</organism>
<evidence type="ECO:0000313" key="4">
    <source>
        <dbReference type="EMBL" id="AWG42700.1"/>
    </source>
</evidence>
<dbReference type="PROSITE" id="PS00723">
    <property type="entry name" value="POLYPRENYL_SYNTHASE_1"/>
    <property type="match status" value="1"/>
</dbReference>
<keyword evidence="3" id="KW-0808">Transferase</keyword>
<dbReference type="EMBL" id="CP025785">
    <property type="protein sequence ID" value="AWG42700.1"/>
    <property type="molecule type" value="Genomic_DNA"/>
</dbReference>
<reference evidence="4 5" key="1">
    <citation type="submission" date="2018-01" db="EMBL/GenBank/DDBJ databases">
        <title>Genome sequence of Borrelia tachyglossi.</title>
        <authorList>
            <person name="Gofton A.W."/>
        </authorList>
    </citation>
    <scope>NUCLEOTIDE SEQUENCE [LARGE SCALE GENOMIC DNA]</scope>
    <source>
        <strain evidence="4 5">Bc-F10-1268</strain>
    </source>
</reference>
<evidence type="ECO:0000256" key="3">
    <source>
        <dbReference type="RuleBase" id="RU004466"/>
    </source>
</evidence>
<dbReference type="InterPro" id="IPR008949">
    <property type="entry name" value="Isoprenoid_synthase_dom_sf"/>
</dbReference>
<dbReference type="GO" id="GO:0004659">
    <property type="term" value="F:prenyltransferase activity"/>
    <property type="evidence" value="ECO:0007669"/>
    <property type="project" value="InterPro"/>
</dbReference>
<dbReference type="GO" id="GO:0046872">
    <property type="term" value="F:metal ion binding"/>
    <property type="evidence" value="ECO:0007669"/>
    <property type="project" value="UniProtKB-KW"/>
</dbReference>
<keyword evidence="1" id="KW-0479">Metal-binding</keyword>
<dbReference type="PANTHER" id="PTHR12001:SF44">
    <property type="entry name" value="GERANYLGERANYL PYROPHOSPHATE SYNTHASE"/>
    <property type="match status" value="1"/>
</dbReference>
<dbReference type="Pfam" id="PF00348">
    <property type="entry name" value="polyprenyl_synt"/>
    <property type="match status" value="1"/>
</dbReference>
<dbReference type="SUPFAM" id="SSF48576">
    <property type="entry name" value="Terpenoid synthases"/>
    <property type="match status" value="1"/>
</dbReference>
<keyword evidence="2" id="KW-0460">Magnesium</keyword>
<dbReference type="CDD" id="cd00685">
    <property type="entry name" value="Trans_IPPS_HT"/>
    <property type="match status" value="1"/>
</dbReference>
<dbReference type="InterPro" id="IPR033749">
    <property type="entry name" value="Polyprenyl_synt_CS"/>
</dbReference>
<accession>A0A2S1LWQ1</accession>
<sequence length="348" mass="39510">MQNKLFLDNIEKNINALFLNENFLNLFKDKDLKLKFNIREGMTTAIQAPAIEIIKRGGKRIRPILMIVLAHALGHSNSDTENLYKLSLLLELPHSGSLIIDDIEDEAIKRRGGPAIHLIYGTDASINTANLIYFLPAKLIQTSNLKTSQKLAIYENFFTTLSNLHLGQGIDIELHNGAYVPSIEEYISLVELKTSSLFGMAGFLAGILTNNEKKAKNLYNTLLKLGTYFQIMDDIINIKSGIAGKDFGDDLIEGKKSLPIIYFLKEKNFDNKITQTLDKIRNKPINESKEEILKFKNMINSSSAIKDSLNLAMWYLNEFIEELNSYKLINKYKDMLIDISNKIKEENL</sequence>
<dbReference type="Gene3D" id="1.10.600.10">
    <property type="entry name" value="Farnesyl Diphosphate Synthase"/>
    <property type="match status" value="1"/>
</dbReference>
<dbReference type="InterPro" id="IPR000092">
    <property type="entry name" value="Polyprenyl_synt"/>
</dbReference>
<dbReference type="AlphaFoldDB" id="A0A2S1LWQ1"/>
<dbReference type="GO" id="GO:0008299">
    <property type="term" value="P:isoprenoid biosynthetic process"/>
    <property type="evidence" value="ECO:0007669"/>
    <property type="project" value="InterPro"/>
</dbReference>
<gene>
    <name evidence="4" type="ORF">CR532_01620</name>
</gene>
<name>A0A2S1LWQ1_9SPIR</name>